<accession>A0ABR2ZX95</accession>
<feature type="chain" id="PRO_5045673483" description="Endonuclease/exonuclease/phosphatase domain-containing protein" evidence="1">
    <location>
        <begin position="19"/>
        <end position="338"/>
    </location>
</feature>
<evidence type="ECO:0000259" key="2">
    <source>
        <dbReference type="Pfam" id="PF03372"/>
    </source>
</evidence>
<feature type="signal peptide" evidence="1">
    <location>
        <begin position="1"/>
        <end position="18"/>
    </location>
</feature>
<dbReference type="InterPro" id="IPR036691">
    <property type="entry name" value="Endo/exonu/phosph_ase_sf"/>
</dbReference>
<dbReference type="EMBL" id="JBBXMP010000036">
    <property type="protein sequence ID" value="KAL0066336.1"/>
    <property type="molecule type" value="Genomic_DNA"/>
</dbReference>
<evidence type="ECO:0000313" key="3">
    <source>
        <dbReference type="EMBL" id="KAL0066336.1"/>
    </source>
</evidence>
<keyword evidence="1" id="KW-0732">Signal</keyword>
<dbReference type="Gene3D" id="3.60.10.10">
    <property type="entry name" value="Endonuclease/exonuclease/phosphatase"/>
    <property type="match status" value="1"/>
</dbReference>
<proteinExistence type="predicted"/>
<evidence type="ECO:0000256" key="1">
    <source>
        <dbReference type="SAM" id="SignalP"/>
    </source>
</evidence>
<comment type="caution">
    <text evidence="3">The sequence shown here is derived from an EMBL/GenBank/DDBJ whole genome shotgun (WGS) entry which is preliminary data.</text>
</comment>
<dbReference type="PANTHER" id="PTHR12121">
    <property type="entry name" value="CARBON CATABOLITE REPRESSOR PROTEIN 4"/>
    <property type="match status" value="1"/>
</dbReference>
<dbReference type="Pfam" id="PF03372">
    <property type="entry name" value="Exo_endo_phos"/>
    <property type="match status" value="1"/>
</dbReference>
<name>A0ABR2ZX95_9AGAR</name>
<protein>
    <recommendedName>
        <fullName evidence="2">Endonuclease/exonuclease/phosphatase domain-containing protein</fullName>
    </recommendedName>
</protein>
<dbReference type="Proteomes" id="UP001437256">
    <property type="component" value="Unassembled WGS sequence"/>
</dbReference>
<reference evidence="3 4" key="1">
    <citation type="submission" date="2024-05" db="EMBL/GenBank/DDBJ databases">
        <title>A draft genome resource for the thread blight pathogen Marasmius tenuissimus strain MS-2.</title>
        <authorList>
            <person name="Yulfo-Soto G.E."/>
            <person name="Baruah I.K."/>
            <person name="Amoako-Attah I."/>
            <person name="Bukari Y."/>
            <person name="Meinhardt L.W."/>
            <person name="Bailey B.A."/>
            <person name="Cohen S.P."/>
        </authorList>
    </citation>
    <scope>NUCLEOTIDE SEQUENCE [LARGE SCALE GENOMIC DNA]</scope>
    <source>
        <strain evidence="3 4">MS-2</strain>
    </source>
</reference>
<dbReference type="InterPro" id="IPR050410">
    <property type="entry name" value="CCR4/nocturin_mRNA_transcr"/>
</dbReference>
<keyword evidence="4" id="KW-1185">Reference proteome</keyword>
<evidence type="ECO:0000313" key="4">
    <source>
        <dbReference type="Proteomes" id="UP001437256"/>
    </source>
</evidence>
<sequence length="338" mass="37014">MITSRFSLLSLFASSTLGMRIATWNLRLDSKPDNITVQQSIDKLADPSIQFPFLGLHGEQPWSTRRLRVSETLLSEGIELAGFQEALKRQVNDLDQLFGDDWSWIGVGRNDGKEAGEYSPIFFKNSSFTLVSWDSFWLSNTPFEPSKFPGAGSVRVCTAARFNVNNPAPGAPKSFAYLNTHLDDRSDDQRKLGASLLLTRAKYEAVKNGGPVFITGDFNSPSTGSDSGGYSIITGASPPVAINATFAQKFSTENEGGDFKMLDLRGEAPRQAVSKNFATFTGFTEPADTSSWSRIDFVFGGSNKEWKVDGYKVLSALQDDGTLSSDHRPVFADVVLQS</sequence>
<dbReference type="CDD" id="cd09083">
    <property type="entry name" value="EEP-1"/>
    <property type="match status" value="1"/>
</dbReference>
<dbReference type="PANTHER" id="PTHR12121:SF36">
    <property type="entry name" value="ENDONUCLEASE_EXONUCLEASE_PHOSPHATASE DOMAIN-CONTAINING PROTEIN"/>
    <property type="match status" value="1"/>
</dbReference>
<dbReference type="SUPFAM" id="SSF56219">
    <property type="entry name" value="DNase I-like"/>
    <property type="match status" value="1"/>
</dbReference>
<organism evidence="3 4">
    <name type="scientific">Marasmius tenuissimus</name>
    <dbReference type="NCBI Taxonomy" id="585030"/>
    <lineage>
        <taxon>Eukaryota</taxon>
        <taxon>Fungi</taxon>
        <taxon>Dikarya</taxon>
        <taxon>Basidiomycota</taxon>
        <taxon>Agaricomycotina</taxon>
        <taxon>Agaricomycetes</taxon>
        <taxon>Agaricomycetidae</taxon>
        <taxon>Agaricales</taxon>
        <taxon>Marasmiineae</taxon>
        <taxon>Marasmiaceae</taxon>
        <taxon>Marasmius</taxon>
    </lineage>
</organism>
<feature type="domain" description="Endonuclease/exonuclease/phosphatase" evidence="2">
    <location>
        <begin position="22"/>
        <end position="327"/>
    </location>
</feature>
<gene>
    <name evidence="3" type="ORF">AAF712_006594</name>
</gene>
<dbReference type="InterPro" id="IPR005135">
    <property type="entry name" value="Endo/exonuclease/phosphatase"/>
</dbReference>